<name>A0A518CTY7_9PLAN</name>
<reference evidence="1 2" key="1">
    <citation type="submission" date="2019-02" db="EMBL/GenBank/DDBJ databases">
        <title>Deep-cultivation of Planctomycetes and their phenomic and genomic characterization uncovers novel biology.</title>
        <authorList>
            <person name="Wiegand S."/>
            <person name="Jogler M."/>
            <person name="Boedeker C."/>
            <person name="Pinto D."/>
            <person name="Vollmers J."/>
            <person name="Rivas-Marin E."/>
            <person name="Kohn T."/>
            <person name="Peeters S.H."/>
            <person name="Heuer A."/>
            <person name="Rast P."/>
            <person name="Oberbeckmann S."/>
            <person name="Bunk B."/>
            <person name="Jeske O."/>
            <person name="Meyerdierks A."/>
            <person name="Storesund J.E."/>
            <person name="Kallscheuer N."/>
            <person name="Luecker S."/>
            <person name="Lage O.M."/>
            <person name="Pohl T."/>
            <person name="Merkel B.J."/>
            <person name="Hornburger P."/>
            <person name="Mueller R.-W."/>
            <person name="Bruemmer F."/>
            <person name="Labrenz M."/>
            <person name="Spormann A.M."/>
            <person name="Op den Camp H."/>
            <person name="Overmann J."/>
            <person name="Amann R."/>
            <person name="Jetten M.S.M."/>
            <person name="Mascher T."/>
            <person name="Medema M.H."/>
            <person name="Devos D.P."/>
            <person name="Kaster A.-K."/>
            <person name="Ovreas L."/>
            <person name="Rohde M."/>
            <person name="Galperin M.Y."/>
            <person name="Jogler C."/>
        </authorList>
    </citation>
    <scope>NUCLEOTIDE SEQUENCE [LARGE SCALE GENOMIC DNA]</scope>
    <source>
        <strain evidence="1 2">Pla110</strain>
    </source>
</reference>
<dbReference type="EMBL" id="CP036281">
    <property type="protein sequence ID" value="QDU82675.1"/>
    <property type="molecule type" value="Genomic_DNA"/>
</dbReference>
<organism evidence="1 2">
    <name type="scientific">Polystyrenella longa</name>
    <dbReference type="NCBI Taxonomy" id="2528007"/>
    <lineage>
        <taxon>Bacteria</taxon>
        <taxon>Pseudomonadati</taxon>
        <taxon>Planctomycetota</taxon>
        <taxon>Planctomycetia</taxon>
        <taxon>Planctomycetales</taxon>
        <taxon>Planctomycetaceae</taxon>
        <taxon>Polystyrenella</taxon>
    </lineage>
</organism>
<dbReference type="AlphaFoldDB" id="A0A518CTY7"/>
<proteinExistence type="predicted"/>
<gene>
    <name evidence="1" type="ORF">Pla110_44360</name>
</gene>
<protein>
    <submittedName>
        <fullName evidence="1">Uncharacterized protein</fullName>
    </submittedName>
</protein>
<dbReference type="KEGG" id="plon:Pla110_44360"/>
<dbReference type="RefSeq" id="WP_144999070.1">
    <property type="nucleotide sequence ID" value="NZ_CP036281.1"/>
</dbReference>
<evidence type="ECO:0000313" key="1">
    <source>
        <dbReference type="EMBL" id="QDU82675.1"/>
    </source>
</evidence>
<accession>A0A518CTY7</accession>
<keyword evidence="2" id="KW-1185">Reference proteome</keyword>
<dbReference type="Proteomes" id="UP000317178">
    <property type="component" value="Chromosome"/>
</dbReference>
<evidence type="ECO:0000313" key="2">
    <source>
        <dbReference type="Proteomes" id="UP000317178"/>
    </source>
</evidence>
<sequence>MIDHDELFLELGFPALSEHMGASVTYHYVDGGSATATAVIGEEEGENRQGQYHETVEQVLHCVFQRADLRELLQQGDYLDYDRRRWSFVKVVDRTSTVLTIQFKASDIRQTGMRTKGL</sequence>